<comment type="caution">
    <text evidence="2">The sequence shown here is derived from an EMBL/GenBank/DDBJ whole genome shotgun (WGS) entry which is preliminary data.</text>
</comment>
<reference evidence="3" key="1">
    <citation type="journal article" date="2019" name="Int. J. Syst. Evol. Microbiol.">
        <title>The Global Catalogue of Microorganisms (GCM) 10K type strain sequencing project: providing services to taxonomists for standard genome sequencing and annotation.</title>
        <authorList>
            <consortium name="The Broad Institute Genomics Platform"/>
            <consortium name="The Broad Institute Genome Sequencing Center for Infectious Disease"/>
            <person name="Wu L."/>
            <person name="Ma J."/>
        </authorList>
    </citation>
    <scope>NUCLEOTIDE SEQUENCE [LARGE SCALE GENOMIC DNA]</scope>
    <source>
        <strain evidence="3">KCTC 33792</strain>
    </source>
</reference>
<keyword evidence="3" id="KW-1185">Reference proteome</keyword>
<dbReference type="EMBL" id="JBHUML010000005">
    <property type="protein sequence ID" value="MFD2706850.1"/>
    <property type="molecule type" value="Genomic_DNA"/>
</dbReference>
<evidence type="ECO:0000313" key="2">
    <source>
        <dbReference type="EMBL" id="MFD2706850.1"/>
    </source>
</evidence>
<evidence type="ECO:0000313" key="3">
    <source>
        <dbReference type="Proteomes" id="UP001597520"/>
    </source>
</evidence>
<feature type="signal peptide" evidence="1">
    <location>
        <begin position="1"/>
        <end position="29"/>
    </location>
</feature>
<sequence length="202" mass="22310">MLFTRQSKLLLCAVFTLVLGGTFSGSASAQELYEVDLPEDEFKKVSVEQLQLSHVQKDSFSFSSDYTFIHNNGDKMDPQTVSALIEGRAGYKEDGNLVGIGISYGGKKTDFFFSNVSENEYNKAAQESLAGESSDSPLNHALKEAETFAERSNDHSNFDEKQGIQATDKPCWDGCEYNGSDMLDEILNVTEPLGLKDFPLMT</sequence>
<organism evidence="2 3">
    <name type="scientific">Salibacterium lacus</name>
    <dbReference type="NCBI Taxonomy" id="1898109"/>
    <lineage>
        <taxon>Bacteria</taxon>
        <taxon>Bacillati</taxon>
        <taxon>Bacillota</taxon>
        <taxon>Bacilli</taxon>
        <taxon>Bacillales</taxon>
        <taxon>Bacillaceae</taxon>
    </lineage>
</organism>
<proteinExistence type="predicted"/>
<accession>A0ABW5T7L2</accession>
<feature type="chain" id="PRO_5045458809" evidence="1">
    <location>
        <begin position="30"/>
        <end position="202"/>
    </location>
</feature>
<protein>
    <submittedName>
        <fullName evidence="2">Uncharacterized protein</fullName>
    </submittedName>
</protein>
<gene>
    <name evidence="2" type="ORF">ACFSUB_15415</name>
</gene>
<keyword evidence="1" id="KW-0732">Signal</keyword>
<dbReference type="RefSeq" id="WP_380714153.1">
    <property type="nucleotide sequence ID" value="NZ_JBHUML010000005.1"/>
</dbReference>
<evidence type="ECO:0000256" key="1">
    <source>
        <dbReference type="SAM" id="SignalP"/>
    </source>
</evidence>
<name>A0ABW5T7L2_9BACI</name>
<dbReference type="Proteomes" id="UP001597520">
    <property type="component" value="Unassembled WGS sequence"/>
</dbReference>